<keyword evidence="5" id="KW-0687">Ribonucleoprotein</keyword>
<dbReference type="InterPro" id="IPR036164">
    <property type="entry name" value="bL21-like_sf"/>
</dbReference>
<comment type="caution">
    <text evidence="9">The sequence shown here is derived from an EMBL/GenBank/DDBJ whole genome shotgun (WGS) entry which is preliminary data.</text>
</comment>
<dbReference type="EMBL" id="JANCYW010000017">
    <property type="protein sequence ID" value="KAK4538409.1"/>
    <property type="molecule type" value="Genomic_DNA"/>
</dbReference>
<reference evidence="9 10" key="1">
    <citation type="submission" date="2022-07" db="EMBL/GenBank/DDBJ databases">
        <title>Genome-wide signatures of adaptation to extreme environments.</title>
        <authorList>
            <person name="Cho C.H."/>
            <person name="Yoon H.S."/>
        </authorList>
    </citation>
    <scope>NUCLEOTIDE SEQUENCE [LARGE SCALE GENOMIC DNA]</scope>
    <source>
        <strain evidence="9 10">DBV 063 E5</strain>
    </source>
</reference>
<dbReference type="InterPro" id="IPR001787">
    <property type="entry name" value="Ribosomal_bL21"/>
</dbReference>
<dbReference type="PANTHER" id="PTHR21349:SF0">
    <property type="entry name" value="LARGE RIBOSOMAL SUBUNIT PROTEIN BL21M"/>
    <property type="match status" value="1"/>
</dbReference>
<evidence type="ECO:0000256" key="6">
    <source>
        <dbReference type="ARBA" id="ARBA00035397"/>
    </source>
</evidence>
<comment type="similarity">
    <text evidence="1">Belongs to the bacterial ribosomal protein bL21 family.</text>
</comment>
<evidence type="ECO:0000256" key="1">
    <source>
        <dbReference type="ARBA" id="ARBA00008563"/>
    </source>
</evidence>
<dbReference type="NCBIfam" id="TIGR00061">
    <property type="entry name" value="L21"/>
    <property type="match status" value="1"/>
</dbReference>
<dbReference type="GO" id="GO:0005762">
    <property type="term" value="C:mitochondrial large ribosomal subunit"/>
    <property type="evidence" value="ECO:0007669"/>
    <property type="project" value="TreeGrafter"/>
</dbReference>
<name>A0AAV9J1N8_CYACA</name>
<dbReference type="GO" id="GO:0006412">
    <property type="term" value="P:translation"/>
    <property type="evidence" value="ECO:0007669"/>
    <property type="project" value="InterPro"/>
</dbReference>
<keyword evidence="3" id="KW-0694">RNA-binding</keyword>
<dbReference type="HAMAP" id="MF_01363">
    <property type="entry name" value="Ribosomal_bL21"/>
    <property type="match status" value="1"/>
</dbReference>
<dbReference type="SUPFAM" id="SSF141091">
    <property type="entry name" value="L21p-like"/>
    <property type="match status" value="1"/>
</dbReference>
<evidence type="ECO:0000256" key="8">
    <source>
        <dbReference type="SAM" id="MobiDB-lite"/>
    </source>
</evidence>
<keyword evidence="4" id="KW-0689">Ribosomal protein</keyword>
<protein>
    <recommendedName>
        <fullName evidence="7">Large ribosomal subunit protein bL21m</fullName>
    </recommendedName>
    <alternativeName>
        <fullName evidence="6">50S ribosomal protein L21, chloroplastic</fullName>
    </alternativeName>
</protein>
<evidence type="ECO:0000256" key="3">
    <source>
        <dbReference type="ARBA" id="ARBA00022884"/>
    </source>
</evidence>
<dbReference type="PANTHER" id="PTHR21349">
    <property type="entry name" value="50S RIBOSOMAL PROTEIN L21"/>
    <property type="match status" value="1"/>
</dbReference>
<dbReference type="GO" id="GO:0003735">
    <property type="term" value="F:structural constituent of ribosome"/>
    <property type="evidence" value="ECO:0007669"/>
    <property type="project" value="InterPro"/>
</dbReference>
<evidence type="ECO:0000256" key="4">
    <source>
        <dbReference type="ARBA" id="ARBA00022980"/>
    </source>
</evidence>
<evidence type="ECO:0000256" key="2">
    <source>
        <dbReference type="ARBA" id="ARBA00022730"/>
    </source>
</evidence>
<keyword evidence="2" id="KW-0699">rRNA-binding</keyword>
<evidence type="ECO:0000256" key="7">
    <source>
        <dbReference type="ARBA" id="ARBA00044129"/>
    </source>
</evidence>
<feature type="region of interest" description="Disordered" evidence="8">
    <location>
        <begin position="213"/>
        <end position="232"/>
    </location>
</feature>
<evidence type="ECO:0000313" key="9">
    <source>
        <dbReference type="EMBL" id="KAK4538409.1"/>
    </source>
</evidence>
<dbReference type="PROSITE" id="PS01169">
    <property type="entry name" value="RIBOSOMAL_L21"/>
    <property type="match status" value="1"/>
</dbReference>
<dbReference type="InterPro" id="IPR018258">
    <property type="entry name" value="Ribosomal_bL21_CS"/>
</dbReference>
<dbReference type="Pfam" id="PF00829">
    <property type="entry name" value="Ribosomal_L21p"/>
    <property type="match status" value="1"/>
</dbReference>
<dbReference type="AlphaFoldDB" id="A0AAV9J1N8"/>
<dbReference type="InterPro" id="IPR028909">
    <property type="entry name" value="bL21-like"/>
</dbReference>
<dbReference type="GO" id="GO:0019843">
    <property type="term" value="F:rRNA binding"/>
    <property type="evidence" value="ECO:0007669"/>
    <property type="project" value="UniProtKB-KW"/>
</dbReference>
<evidence type="ECO:0000256" key="5">
    <source>
        <dbReference type="ARBA" id="ARBA00023274"/>
    </source>
</evidence>
<accession>A0AAV9J1N8</accession>
<evidence type="ECO:0000313" key="10">
    <source>
        <dbReference type="Proteomes" id="UP001301350"/>
    </source>
</evidence>
<keyword evidence="10" id="KW-1185">Reference proteome</keyword>
<gene>
    <name evidence="9" type="ORF">CDCA_CDCA17G4434</name>
</gene>
<organism evidence="9 10">
    <name type="scientific">Cyanidium caldarium</name>
    <name type="common">Red alga</name>
    <dbReference type="NCBI Taxonomy" id="2771"/>
    <lineage>
        <taxon>Eukaryota</taxon>
        <taxon>Rhodophyta</taxon>
        <taxon>Bangiophyceae</taxon>
        <taxon>Cyanidiales</taxon>
        <taxon>Cyanidiaceae</taxon>
        <taxon>Cyanidium</taxon>
    </lineage>
</organism>
<sequence>MALRRLWPAVARGVRWLTDAAAADGSAKAAGASAAKDSGKHSVAVSDFTEPLGFTYFIVKPQQPLRLGLPTVFVRHAEPLDAPPPLQRPLLDGVPGGMFAVIMRGHKQYKVTQGDVLYMDRLRGDVNETVVFDSVLCLGTPAWSAIGRPLVEGARVRTIIEEQGKSGKIINFKMKRRKGYRRTKGHRQLYTRLQVQDIEWSVPDDEQLEPLRIGEEGELPDTPPALPDLTKW</sequence>
<proteinExistence type="inferred from homology"/>
<dbReference type="Proteomes" id="UP001301350">
    <property type="component" value="Unassembled WGS sequence"/>
</dbReference>